<feature type="region of interest" description="Disordered" evidence="1">
    <location>
        <begin position="140"/>
        <end position="196"/>
    </location>
</feature>
<keyword evidence="3" id="KW-1185">Reference proteome</keyword>
<dbReference type="AlphaFoldDB" id="A0AAD7GAS6"/>
<gene>
    <name evidence="2" type="ORF">B0H17DRAFT_1207241</name>
</gene>
<name>A0AAD7GAS6_MYCRO</name>
<evidence type="ECO:0000256" key="1">
    <source>
        <dbReference type="SAM" id="MobiDB-lite"/>
    </source>
</evidence>
<feature type="compositionally biased region" description="Acidic residues" evidence="1">
    <location>
        <begin position="164"/>
        <end position="196"/>
    </location>
</feature>
<comment type="caution">
    <text evidence="2">The sequence shown here is derived from an EMBL/GenBank/DDBJ whole genome shotgun (WGS) entry which is preliminary data.</text>
</comment>
<dbReference type="Proteomes" id="UP001221757">
    <property type="component" value="Unassembled WGS sequence"/>
</dbReference>
<accession>A0AAD7GAS6</accession>
<proteinExistence type="predicted"/>
<organism evidence="2 3">
    <name type="scientific">Mycena rosella</name>
    <name type="common">Pink bonnet</name>
    <name type="synonym">Agaricus rosellus</name>
    <dbReference type="NCBI Taxonomy" id="1033263"/>
    <lineage>
        <taxon>Eukaryota</taxon>
        <taxon>Fungi</taxon>
        <taxon>Dikarya</taxon>
        <taxon>Basidiomycota</taxon>
        <taxon>Agaricomycotina</taxon>
        <taxon>Agaricomycetes</taxon>
        <taxon>Agaricomycetidae</taxon>
        <taxon>Agaricales</taxon>
        <taxon>Marasmiineae</taxon>
        <taxon>Mycenaceae</taxon>
        <taxon>Mycena</taxon>
    </lineage>
</organism>
<evidence type="ECO:0000313" key="2">
    <source>
        <dbReference type="EMBL" id="KAJ7677193.1"/>
    </source>
</evidence>
<evidence type="ECO:0000313" key="3">
    <source>
        <dbReference type="Proteomes" id="UP001221757"/>
    </source>
</evidence>
<sequence>MALLTIGSAEVLSRIYYPTNPAAVDVYMEYHHRTRYSSVEFFYNMYYRVQNPVADVDLDLHWTRGHTSRAPLARDQRSHVQPNNRTFNLSASQVRSLHRVLFGKASRKGLANKVSVREMLRLLFASVGIAVYVATNPKDDESFDKVEGGDMGVADCAPMKRDAEDSDDGFANEESDGQDGFRDDEDGEEYADGLGA</sequence>
<reference evidence="2" key="1">
    <citation type="submission" date="2023-03" db="EMBL/GenBank/DDBJ databases">
        <title>Massive genome expansion in bonnet fungi (Mycena s.s.) driven by repeated elements and novel gene families across ecological guilds.</title>
        <authorList>
            <consortium name="Lawrence Berkeley National Laboratory"/>
            <person name="Harder C.B."/>
            <person name="Miyauchi S."/>
            <person name="Viragh M."/>
            <person name="Kuo A."/>
            <person name="Thoen E."/>
            <person name="Andreopoulos B."/>
            <person name="Lu D."/>
            <person name="Skrede I."/>
            <person name="Drula E."/>
            <person name="Henrissat B."/>
            <person name="Morin E."/>
            <person name="Kohler A."/>
            <person name="Barry K."/>
            <person name="LaButti K."/>
            <person name="Morin E."/>
            <person name="Salamov A."/>
            <person name="Lipzen A."/>
            <person name="Mereny Z."/>
            <person name="Hegedus B."/>
            <person name="Baldrian P."/>
            <person name="Stursova M."/>
            <person name="Weitz H."/>
            <person name="Taylor A."/>
            <person name="Grigoriev I.V."/>
            <person name="Nagy L.G."/>
            <person name="Martin F."/>
            <person name="Kauserud H."/>
        </authorList>
    </citation>
    <scope>NUCLEOTIDE SEQUENCE</scope>
    <source>
        <strain evidence="2">CBHHK067</strain>
    </source>
</reference>
<protein>
    <submittedName>
        <fullName evidence="2">Uncharacterized protein</fullName>
    </submittedName>
</protein>
<dbReference type="EMBL" id="JARKIE010000141">
    <property type="protein sequence ID" value="KAJ7677193.1"/>
    <property type="molecule type" value="Genomic_DNA"/>
</dbReference>